<reference evidence="2" key="1">
    <citation type="journal article" date="2019" name="Int. J. Syst. Evol. Microbiol.">
        <title>The Global Catalogue of Microorganisms (GCM) 10K type strain sequencing project: providing services to taxonomists for standard genome sequencing and annotation.</title>
        <authorList>
            <consortium name="The Broad Institute Genomics Platform"/>
            <consortium name="The Broad Institute Genome Sequencing Center for Infectious Disease"/>
            <person name="Wu L."/>
            <person name="Ma J."/>
        </authorList>
    </citation>
    <scope>NUCLEOTIDE SEQUENCE [LARGE SCALE GENOMIC DNA]</scope>
    <source>
        <strain evidence="2">JCM 18200</strain>
    </source>
</reference>
<evidence type="ECO:0000313" key="1">
    <source>
        <dbReference type="EMBL" id="GAA4792250.1"/>
    </source>
</evidence>
<gene>
    <name evidence="1" type="ORF">GCM10023231_20260</name>
</gene>
<proteinExistence type="predicted"/>
<name>A0ABP9BAH8_9SPHI</name>
<organism evidence="1 2">
    <name type="scientific">Olivibacter ginsenosidimutans</name>
    <dbReference type="NCBI Taxonomy" id="1176537"/>
    <lineage>
        <taxon>Bacteria</taxon>
        <taxon>Pseudomonadati</taxon>
        <taxon>Bacteroidota</taxon>
        <taxon>Sphingobacteriia</taxon>
        <taxon>Sphingobacteriales</taxon>
        <taxon>Sphingobacteriaceae</taxon>
        <taxon>Olivibacter</taxon>
    </lineage>
</organism>
<dbReference type="Proteomes" id="UP001501411">
    <property type="component" value="Unassembled WGS sequence"/>
</dbReference>
<keyword evidence="2" id="KW-1185">Reference proteome</keyword>
<sequence length="207" mass="24371">MRSKDLLSPFWELLPLEGLGPIRFLMRKSEVQDYKEIGLITYENKESLEQKKKNLEDTFNQFSEFFTAEDLKNAMDALQIVGEELDDVCTESRDSGISLEYKADQLTEILADNRAQQLHFRGIPIFSTDPIQLLTQMSKLFKEDPIIKGEELIFPNHKLFLFSFLEEQGKGKYREGNKRNRTIIWRNTHRPYSVELSEYRQIKLINE</sequence>
<dbReference type="RefSeq" id="WP_345231656.1">
    <property type="nucleotide sequence ID" value="NZ_BAABIQ010000032.1"/>
</dbReference>
<protein>
    <submittedName>
        <fullName evidence="1">Uncharacterized protein</fullName>
    </submittedName>
</protein>
<accession>A0ABP9BAH8</accession>
<evidence type="ECO:0000313" key="2">
    <source>
        <dbReference type="Proteomes" id="UP001501411"/>
    </source>
</evidence>
<comment type="caution">
    <text evidence="1">The sequence shown here is derived from an EMBL/GenBank/DDBJ whole genome shotgun (WGS) entry which is preliminary data.</text>
</comment>
<dbReference type="EMBL" id="BAABIQ010000032">
    <property type="protein sequence ID" value="GAA4792250.1"/>
    <property type="molecule type" value="Genomic_DNA"/>
</dbReference>